<sequence length="171" mass="19329">MAIKYTSSDDIYRELVEESNQSWLLGLVAFAIVEEQRIEWIKHKLDTTGKRPTSAQIDDWYASQPQSVLIRAKGEAESALEAYGAEAVEEFDATYRKDIENGIVVGAIKDLKRFWPQFFMNLGSGILSSFIFAALLIWLAFLLFNEPSTSDISSKLKQTLELNDGEVRANK</sequence>
<organism evidence="2 3">
    <name type="scientific">Luteimonas galliterrae</name>
    <dbReference type="NCBI Taxonomy" id="2940486"/>
    <lineage>
        <taxon>Bacteria</taxon>
        <taxon>Pseudomonadati</taxon>
        <taxon>Pseudomonadota</taxon>
        <taxon>Gammaproteobacteria</taxon>
        <taxon>Lysobacterales</taxon>
        <taxon>Lysobacteraceae</taxon>
        <taxon>Luteimonas</taxon>
    </lineage>
</organism>
<comment type="caution">
    <text evidence="2">The sequence shown here is derived from an EMBL/GenBank/DDBJ whole genome shotgun (WGS) entry which is preliminary data.</text>
</comment>
<name>A0ABT0MGW9_9GAMM</name>
<evidence type="ECO:0000256" key="1">
    <source>
        <dbReference type="SAM" id="Phobius"/>
    </source>
</evidence>
<reference evidence="2 3" key="1">
    <citation type="submission" date="2022-05" db="EMBL/GenBank/DDBJ databases">
        <title>Luteimonas sp. SX5, whole genome shotgun sequencing project.</title>
        <authorList>
            <person name="Zhao G."/>
            <person name="Shen L."/>
        </authorList>
    </citation>
    <scope>NUCLEOTIDE SEQUENCE [LARGE SCALE GENOMIC DNA]</scope>
    <source>
        <strain evidence="2 3">SX5</strain>
    </source>
</reference>
<keyword evidence="1" id="KW-0472">Membrane</keyword>
<dbReference type="RefSeq" id="WP_249471577.1">
    <property type="nucleotide sequence ID" value="NZ_JAMBEP010000001.1"/>
</dbReference>
<evidence type="ECO:0000313" key="2">
    <source>
        <dbReference type="EMBL" id="MCL1633838.1"/>
    </source>
</evidence>
<dbReference type="Proteomes" id="UP001431217">
    <property type="component" value="Unassembled WGS sequence"/>
</dbReference>
<accession>A0ABT0MGW9</accession>
<proteinExistence type="predicted"/>
<feature type="transmembrane region" description="Helical" evidence="1">
    <location>
        <begin position="118"/>
        <end position="144"/>
    </location>
</feature>
<evidence type="ECO:0000313" key="3">
    <source>
        <dbReference type="Proteomes" id="UP001431217"/>
    </source>
</evidence>
<gene>
    <name evidence="2" type="ORF">M2650_04165</name>
</gene>
<dbReference type="EMBL" id="JAMBEP010000001">
    <property type="protein sequence ID" value="MCL1633838.1"/>
    <property type="molecule type" value="Genomic_DNA"/>
</dbReference>
<keyword evidence="1" id="KW-0812">Transmembrane</keyword>
<protein>
    <submittedName>
        <fullName evidence="2">Uncharacterized protein</fullName>
    </submittedName>
</protein>
<keyword evidence="1" id="KW-1133">Transmembrane helix</keyword>
<keyword evidence="3" id="KW-1185">Reference proteome</keyword>